<dbReference type="InterPro" id="IPR051396">
    <property type="entry name" value="Bact_Antivir_Def_Nuclease"/>
</dbReference>
<organism evidence="2 3">
    <name type="scientific">Pedobacter miscanthi</name>
    <dbReference type="NCBI Taxonomy" id="2259170"/>
    <lineage>
        <taxon>Bacteria</taxon>
        <taxon>Pseudomonadati</taxon>
        <taxon>Bacteroidota</taxon>
        <taxon>Sphingobacteriia</taxon>
        <taxon>Sphingobacteriales</taxon>
        <taxon>Sphingobacteriaceae</taxon>
        <taxon>Pedobacter</taxon>
    </lineage>
</organism>
<accession>A0A366KYM5</accession>
<dbReference type="Pfam" id="PF13304">
    <property type="entry name" value="AAA_21"/>
    <property type="match status" value="1"/>
</dbReference>
<dbReference type="RefSeq" id="WP_113949279.1">
    <property type="nucleotide sequence ID" value="NZ_QNQU01000010.1"/>
</dbReference>
<evidence type="ECO:0000259" key="1">
    <source>
        <dbReference type="Pfam" id="PF13304"/>
    </source>
</evidence>
<proteinExistence type="predicted"/>
<feature type="domain" description="ATPase AAA-type core" evidence="1">
    <location>
        <begin position="323"/>
        <end position="562"/>
    </location>
</feature>
<dbReference type="Gene3D" id="3.40.50.300">
    <property type="entry name" value="P-loop containing nucleotide triphosphate hydrolases"/>
    <property type="match status" value="1"/>
</dbReference>
<dbReference type="GO" id="GO:0016887">
    <property type="term" value="F:ATP hydrolysis activity"/>
    <property type="evidence" value="ECO:0007669"/>
    <property type="project" value="InterPro"/>
</dbReference>
<gene>
    <name evidence="2" type="ORF">DRW42_13105</name>
</gene>
<sequence>MIKIERSELPNYYRSDEYKKASELLEISHQENNQKRAFFDTSIFSSLRADLVKLFHNKCAFCESSAHSPAYGSIENFRPRSGSRTDQSFFQDHYYWLAYQWENLYQVCNICTKHKRDFFPILDESTRAKVGADWSEVMKEDTLLLDPCYDDPELHLQFEINGFVTAITAKGWATVDLLKLNRSDLLNSRKYAVQSFLSYLKDHELPKRQLDEEGKSFVEDLFRSSTRQGHAAPLRSAYKRWKNGENDLSPASDAREVLSTMTNIFDNAIKSIDKESPKIKKIISKLNVFSIKSVEISNFKNIEHVKLEILPSIENGGKEPWMLLLGDNGIGKTSILQAIVLALCGKNQISKLGITASDVLKMGTSSGYVKINSYESDKEIELTFTADGFVKAIPRTPTFLLAYGATRLLPKGNLTDNTKSNRLVNIRNLFDYTKPLSNVNEWLDTIGKKMLEKRVLPALSDLLDLKKHQKLEFNDNELSIHEGKTKLPLSYISDGYKSIIALACDIMKSLSADNANYHSTKGIVLIDELGNHLHPRWKIRIVNALREAFPQLQFIVSSHEPLCLRGLAHGEVSVLMADSRQKVRLIDKYLLPDHNAMRIDQLLTSDLFGLLDTQDIETEKQFEQYYELLSVKKEDRSPEQEQKLREYIQLLAGKELLGNTPQEQVIYEVVHEVYAKNLIKNGFAPKEALKEQTVAEVKELLTAKRLDWI</sequence>
<dbReference type="InterPro" id="IPR027417">
    <property type="entry name" value="P-loop_NTPase"/>
</dbReference>
<dbReference type="EMBL" id="QNQU01000010">
    <property type="protein sequence ID" value="RBQ06716.1"/>
    <property type="molecule type" value="Genomic_DNA"/>
</dbReference>
<dbReference type="AlphaFoldDB" id="A0A366KYM5"/>
<evidence type="ECO:0000313" key="3">
    <source>
        <dbReference type="Proteomes" id="UP000252081"/>
    </source>
</evidence>
<dbReference type="OrthoDB" id="9805802at2"/>
<protein>
    <recommendedName>
        <fullName evidence="1">ATPase AAA-type core domain-containing protein</fullName>
    </recommendedName>
</protein>
<dbReference type="InterPro" id="IPR003959">
    <property type="entry name" value="ATPase_AAA_core"/>
</dbReference>
<dbReference type="Proteomes" id="UP000252081">
    <property type="component" value="Unassembled WGS sequence"/>
</dbReference>
<dbReference type="PANTHER" id="PTHR43581">
    <property type="entry name" value="ATP/GTP PHOSPHATASE"/>
    <property type="match status" value="1"/>
</dbReference>
<dbReference type="PANTHER" id="PTHR43581:SF2">
    <property type="entry name" value="EXCINUCLEASE ATPASE SUBUNIT"/>
    <property type="match status" value="1"/>
</dbReference>
<keyword evidence="3" id="KW-1185">Reference proteome</keyword>
<reference evidence="2 3" key="1">
    <citation type="submission" date="2018-07" db="EMBL/GenBank/DDBJ databases">
        <title>A draft genome of a endophytic bacteria, a new species of Pedobacter.</title>
        <authorList>
            <person name="Zhang Z.D."/>
            <person name="Chen Z.J."/>
        </authorList>
    </citation>
    <scope>NUCLEOTIDE SEQUENCE [LARGE SCALE GENOMIC DNA]</scope>
    <source>
        <strain evidence="2 3">RS10</strain>
    </source>
</reference>
<name>A0A366KYM5_9SPHI</name>
<dbReference type="SUPFAM" id="SSF52540">
    <property type="entry name" value="P-loop containing nucleoside triphosphate hydrolases"/>
    <property type="match status" value="1"/>
</dbReference>
<dbReference type="GO" id="GO:0005524">
    <property type="term" value="F:ATP binding"/>
    <property type="evidence" value="ECO:0007669"/>
    <property type="project" value="InterPro"/>
</dbReference>
<comment type="caution">
    <text evidence="2">The sequence shown here is derived from an EMBL/GenBank/DDBJ whole genome shotgun (WGS) entry which is preliminary data.</text>
</comment>
<evidence type="ECO:0000313" key="2">
    <source>
        <dbReference type="EMBL" id="RBQ06716.1"/>
    </source>
</evidence>